<comment type="caution">
    <text evidence="1">The sequence shown here is derived from an EMBL/GenBank/DDBJ whole genome shotgun (WGS) entry which is preliminary data.</text>
</comment>
<sequence>MASKRRNYEKKKQETTEIGTDIARCSLPVKGEIRHFLGIVDGYIRDPSGGTFQNVLETSFVIGAIYDEGATDWVWALEEFTMLGVLVPNVLQKRIPEGDLSRPPGRTLRRLPAEATRLNWNHMLGTRAQIGFRTPQMGQDAFEALHFKSDVFVYRQKTVLPVKT</sequence>
<proteinExistence type="predicted"/>
<evidence type="ECO:0000313" key="2">
    <source>
        <dbReference type="Proteomes" id="UP001558652"/>
    </source>
</evidence>
<protein>
    <submittedName>
        <fullName evidence="1">Uncharacterized protein</fullName>
    </submittedName>
</protein>
<accession>A0ABD0YKF2</accession>
<dbReference type="AlphaFoldDB" id="A0ABD0YKF2"/>
<reference evidence="1 2" key="1">
    <citation type="submission" date="2024-07" db="EMBL/GenBank/DDBJ databases">
        <title>Chromosome-level genome assembly of the water stick insect Ranatra chinensis (Heteroptera: Nepidae).</title>
        <authorList>
            <person name="Liu X."/>
        </authorList>
    </citation>
    <scope>NUCLEOTIDE SEQUENCE [LARGE SCALE GENOMIC DNA]</scope>
    <source>
        <strain evidence="1">Cailab_2021Rc</strain>
        <tissue evidence="1">Muscle</tissue>
    </source>
</reference>
<dbReference type="EMBL" id="JBFDAA010000006">
    <property type="protein sequence ID" value="KAL1131761.1"/>
    <property type="molecule type" value="Genomic_DNA"/>
</dbReference>
<gene>
    <name evidence="1" type="ORF">AAG570_011374</name>
</gene>
<dbReference type="Proteomes" id="UP001558652">
    <property type="component" value="Unassembled WGS sequence"/>
</dbReference>
<organism evidence="1 2">
    <name type="scientific">Ranatra chinensis</name>
    <dbReference type="NCBI Taxonomy" id="642074"/>
    <lineage>
        <taxon>Eukaryota</taxon>
        <taxon>Metazoa</taxon>
        <taxon>Ecdysozoa</taxon>
        <taxon>Arthropoda</taxon>
        <taxon>Hexapoda</taxon>
        <taxon>Insecta</taxon>
        <taxon>Pterygota</taxon>
        <taxon>Neoptera</taxon>
        <taxon>Paraneoptera</taxon>
        <taxon>Hemiptera</taxon>
        <taxon>Heteroptera</taxon>
        <taxon>Panheteroptera</taxon>
        <taxon>Nepomorpha</taxon>
        <taxon>Nepidae</taxon>
        <taxon>Ranatrinae</taxon>
        <taxon>Ranatra</taxon>
    </lineage>
</organism>
<name>A0ABD0YKF2_9HEMI</name>
<evidence type="ECO:0000313" key="1">
    <source>
        <dbReference type="EMBL" id="KAL1131761.1"/>
    </source>
</evidence>
<keyword evidence="2" id="KW-1185">Reference proteome</keyword>